<dbReference type="Gene3D" id="2.60.120.10">
    <property type="entry name" value="Jelly Rolls"/>
    <property type="match status" value="1"/>
</dbReference>
<dbReference type="InterPro" id="IPR012318">
    <property type="entry name" value="HTH_CRP"/>
</dbReference>
<dbReference type="InterPro" id="IPR036390">
    <property type="entry name" value="WH_DNA-bd_sf"/>
</dbReference>
<dbReference type="OrthoDB" id="7643467at2"/>
<evidence type="ECO:0000259" key="5">
    <source>
        <dbReference type="Pfam" id="PF13545"/>
    </source>
</evidence>
<dbReference type="STRING" id="1265846.PROCOU_17189"/>
<dbReference type="InterPro" id="IPR018490">
    <property type="entry name" value="cNMP-bd_dom_sf"/>
</dbReference>
<dbReference type="EMBL" id="SNZK01000002">
    <property type="protein sequence ID" value="TDR54562.1"/>
    <property type="molecule type" value="Genomic_DNA"/>
</dbReference>
<dbReference type="SUPFAM" id="SSF51206">
    <property type="entry name" value="cAMP-binding domain-like"/>
    <property type="match status" value="1"/>
</dbReference>
<evidence type="ECO:0000256" key="2">
    <source>
        <dbReference type="ARBA" id="ARBA00023125"/>
    </source>
</evidence>
<accession>A0A4R6ZQ84</accession>
<dbReference type="SUPFAM" id="SSF46785">
    <property type="entry name" value="Winged helix' DNA-binding domain"/>
    <property type="match status" value="1"/>
</dbReference>
<gene>
    <name evidence="6" type="ORF">DFP96_102150</name>
</gene>
<reference evidence="6 7" key="1">
    <citation type="submission" date="2019-03" db="EMBL/GenBank/DDBJ databases">
        <title>Genomic Encyclopedia of Type Strains, Phase III (KMG-III): the genomes of soil and plant-associated and newly described type strains.</title>
        <authorList>
            <person name="Whitman W."/>
        </authorList>
    </citation>
    <scope>NUCLEOTIDE SEQUENCE [LARGE SCALE GENOMIC DNA]</scope>
    <source>
        <strain evidence="6 7">CECT 7972</strain>
    </source>
</reference>
<feature type="domain" description="HTH crp-type" evidence="5">
    <location>
        <begin position="125"/>
        <end position="198"/>
    </location>
</feature>
<dbReference type="GO" id="GO:0006355">
    <property type="term" value="P:regulation of DNA-templated transcription"/>
    <property type="evidence" value="ECO:0007669"/>
    <property type="project" value="InterPro"/>
</dbReference>
<dbReference type="Pfam" id="PF13545">
    <property type="entry name" value="HTH_Crp_2"/>
    <property type="match status" value="1"/>
</dbReference>
<evidence type="ECO:0000256" key="1">
    <source>
        <dbReference type="ARBA" id="ARBA00023015"/>
    </source>
</evidence>
<evidence type="ECO:0000256" key="3">
    <source>
        <dbReference type="ARBA" id="ARBA00023159"/>
    </source>
</evidence>
<keyword evidence="3" id="KW-0010">Activator</keyword>
<dbReference type="Proteomes" id="UP000295558">
    <property type="component" value="Unassembled WGS sequence"/>
</dbReference>
<name>A0A4R6ZQ84_9LIST</name>
<organism evidence="6 7">
    <name type="scientific">Listeria rocourtiae</name>
    <dbReference type="NCBI Taxonomy" id="647910"/>
    <lineage>
        <taxon>Bacteria</taxon>
        <taxon>Bacillati</taxon>
        <taxon>Bacillota</taxon>
        <taxon>Bacilli</taxon>
        <taxon>Bacillales</taxon>
        <taxon>Listeriaceae</taxon>
        <taxon>Listeria</taxon>
    </lineage>
</organism>
<keyword evidence="1" id="KW-0805">Transcription regulation</keyword>
<dbReference type="AlphaFoldDB" id="A0A4R6ZQ84"/>
<evidence type="ECO:0000313" key="7">
    <source>
        <dbReference type="Proteomes" id="UP000295558"/>
    </source>
</evidence>
<dbReference type="GO" id="GO:0003677">
    <property type="term" value="F:DNA binding"/>
    <property type="evidence" value="ECO:0007669"/>
    <property type="project" value="UniProtKB-KW"/>
</dbReference>
<comment type="caution">
    <text evidence="6">The sequence shown here is derived from an EMBL/GenBank/DDBJ whole genome shotgun (WGS) entry which is preliminary data.</text>
</comment>
<keyword evidence="2" id="KW-0238">DNA-binding</keyword>
<proteinExistence type="predicted"/>
<keyword evidence="7" id="KW-1185">Reference proteome</keyword>
<dbReference type="InterPro" id="IPR014710">
    <property type="entry name" value="RmlC-like_jellyroll"/>
</dbReference>
<sequence>MIFPISGVRKSYVKQDTLMQCKADTNDVFLIEHGMIAATNGRNIVVDFFAQDDIIGLSNLMLGSTSDYIFVVLSDELTVIRYHKEDLIEKIMNTQEGYLYHYMHMQNMVNRLLALQELWRLPTEERIVIVLLELSRKYGQESENKNILCFPKQISKGMIAQYTNFNPNTITTILQKLQEEDCIYPVRSTIFIDMEKLETKLKAIS</sequence>
<protein>
    <submittedName>
        <fullName evidence="6">CRP-like cAMP-binding protein</fullName>
    </submittedName>
</protein>
<keyword evidence="4" id="KW-0804">Transcription</keyword>
<evidence type="ECO:0000313" key="6">
    <source>
        <dbReference type="EMBL" id="TDR54562.1"/>
    </source>
</evidence>
<evidence type="ECO:0000256" key="4">
    <source>
        <dbReference type="ARBA" id="ARBA00023163"/>
    </source>
</evidence>